<evidence type="ECO:0000313" key="6">
    <source>
        <dbReference type="EMBL" id="KZP31195.1"/>
    </source>
</evidence>
<feature type="compositionally biased region" description="Polar residues" evidence="4">
    <location>
        <begin position="309"/>
        <end position="318"/>
    </location>
</feature>
<dbReference type="STRING" id="436010.A0A166U0V1"/>
<dbReference type="EMBL" id="KV417490">
    <property type="protein sequence ID" value="KZP31195.1"/>
    <property type="molecule type" value="Genomic_DNA"/>
</dbReference>
<feature type="compositionally biased region" description="Basic and acidic residues" evidence="4">
    <location>
        <begin position="376"/>
        <end position="387"/>
    </location>
</feature>
<evidence type="ECO:0000313" key="7">
    <source>
        <dbReference type="Proteomes" id="UP000076532"/>
    </source>
</evidence>
<feature type="compositionally biased region" description="Gly residues" evidence="4">
    <location>
        <begin position="291"/>
        <end position="303"/>
    </location>
</feature>
<name>A0A166U0V1_9AGAM</name>
<dbReference type="Pfam" id="PF01388">
    <property type="entry name" value="ARID"/>
    <property type="match status" value="1"/>
</dbReference>
<dbReference type="InterPro" id="IPR036431">
    <property type="entry name" value="ARID_dom_sf"/>
</dbReference>
<dbReference type="SUPFAM" id="SSF46774">
    <property type="entry name" value="ARID-like"/>
    <property type="match status" value="1"/>
</dbReference>
<accession>A0A166U0V1</accession>
<dbReference type="PANTHER" id="PTHR22970">
    <property type="entry name" value="AT-RICH INTERACTIVE DOMAIN-CONTAINING PROTEIN 2"/>
    <property type="match status" value="1"/>
</dbReference>
<keyword evidence="1" id="KW-0805">Transcription regulation</keyword>
<evidence type="ECO:0000259" key="5">
    <source>
        <dbReference type="PROSITE" id="PS51011"/>
    </source>
</evidence>
<dbReference type="InterPro" id="IPR052406">
    <property type="entry name" value="Chromatin_Remodeling_Comp"/>
</dbReference>
<dbReference type="PANTHER" id="PTHR22970:SF14">
    <property type="entry name" value="AT-RICH INTERACTIVE DOMAIN-CONTAINING PROTEIN 2"/>
    <property type="match status" value="1"/>
</dbReference>
<dbReference type="PROSITE" id="PS51011">
    <property type="entry name" value="ARID"/>
    <property type="match status" value="1"/>
</dbReference>
<feature type="compositionally biased region" description="Polar residues" evidence="4">
    <location>
        <begin position="327"/>
        <end position="339"/>
    </location>
</feature>
<evidence type="ECO:0000256" key="2">
    <source>
        <dbReference type="ARBA" id="ARBA00023163"/>
    </source>
</evidence>
<gene>
    <name evidence="6" type="ORF">FIBSPDRAFT_776470</name>
</gene>
<feature type="region of interest" description="Disordered" evidence="4">
    <location>
        <begin position="1"/>
        <end position="31"/>
    </location>
</feature>
<dbReference type="Gene3D" id="1.10.150.60">
    <property type="entry name" value="ARID DNA-binding domain"/>
    <property type="match status" value="1"/>
</dbReference>
<dbReference type="AlphaFoldDB" id="A0A166U0V1"/>
<dbReference type="CDD" id="cd16100">
    <property type="entry name" value="ARID"/>
    <property type="match status" value="1"/>
</dbReference>
<evidence type="ECO:0000256" key="3">
    <source>
        <dbReference type="ARBA" id="ARBA00023242"/>
    </source>
</evidence>
<reference evidence="6 7" key="1">
    <citation type="journal article" date="2016" name="Mol. Biol. Evol.">
        <title>Comparative Genomics of Early-Diverging Mushroom-Forming Fungi Provides Insights into the Origins of Lignocellulose Decay Capabilities.</title>
        <authorList>
            <person name="Nagy L.G."/>
            <person name="Riley R."/>
            <person name="Tritt A."/>
            <person name="Adam C."/>
            <person name="Daum C."/>
            <person name="Floudas D."/>
            <person name="Sun H."/>
            <person name="Yadav J.S."/>
            <person name="Pangilinan J."/>
            <person name="Larsson K.H."/>
            <person name="Matsuura K."/>
            <person name="Barry K."/>
            <person name="Labutti K."/>
            <person name="Kuo R."/>
            <person name="Ohm R.A."/>
            <person name="Bhattacharya S.S."/>
            <person name="Shirouzu T."/>
            <person name="Yoshinaga Y."/>
            <person name="Martin F.M."/>
            <person name="Grigoriev I.V."/>
            <person name="Hibbett D.S."/>
        </authorList>
    </citation>
    <scope>NUCLEOTIDE SEQUENCE [LARGE SCALE GENOMIC DNA]</scope>
    <source>
        <strain evidence="6 7">CBS 109695</strain>
    </source>
</reference>
<dbReference type="Proteomes" id="UP000076532">
    <property type="component" value="Unassembled WGS sequence"/>
</dbReference>
<sequence length="861" mass="94112">MLPQNGQNGLQPRSTQQQSFMPPSSMNFDNPNHMNLDASAAAKQMASLSAVGLARVAKVPPGPSAVHPQPPGSAYMGINAHAAGFDNPAGNPFGAANTYPNAQGPNGGSLAPNMGDVPGANRQQPPAATLKQRQRNFLNGLNSVMVAKNTPLPPALTGIPNPQYDPNTSTWKTLEPSTTEVGAFRLAGKDIDLFKLWGLVFQAGGHAKLTQLNAWASLLPQFNLPETISTPRQDGQQTAQPVGRILQYYYQVILGSFEELYRKNVMDQQRKASQSRGGQPVGSGFDPSQGGASGQQGDGGMGMIGQPQSPVVGSTPFSLQAIPPSPHTRQPSATPSMPSHNLHGMEGSPVPSLGGHSGQPSTSNIDLEQDAFNNKRKLESEEPDLKRARQKTGSEPPDNLNGVSDRKETIAPAGSSSSQSTSQPKRQLSRRKIEYWPIERELDTHGGRDLRLLEDDWSQRKPLRDVNEWGKVDIEAVTMSLRSRLSFEISYALTTLTLISTMKGQTPGTGFPIAQCDDLMEELLDLLEEEAFGDMPDTFQMSDPSIITHREIVNAIHEDELQPFASLKIRQGAKDRNTGPKPRPGHTILVIMNVLRNLTIFSENHAFMASHTRFLELFLRVSRVVRAEDGRLPRAASAAFTLSDVINARKDTLHVFLNLSHLVHLSPNPIPSTSALRMANRVFELMASYIVDPEEAISPVSYVRQVGLPHNGPVKPPPHPEIALQVFTLLAHPDMNRQVFARAVSQVRIWSLFEALVHRLPIVDLDFQLLSQDIWLGYLEKLVMAIYALAFLSPPSLKRRMKGDRGLGFSRVMMRMVQKFMLAGGPQGRANFTVSAKRAVEALKLIDDGRDSFDTSEAAPP</sequence>
<protein>
    <recommendedName>
        <fullName evidence="5">ARID domain-containing protein</fullName>
    </recommendedName>
</protein>
<dbReference type="InterPro" id="IPR001606">
    <property type="entry name" value="ARID_dom"/>
</dbReference>
<feature type="region of interest" description="Disordered" evidence="4">
    <location>
        <begin position="268"/>
        <end position="430"/>
    </location>
</feature>
<feature type="domain" description="ARID" evidence="5">
    <location>
        <begin position="131"/>
        <end position="262"/>
    </location>
</feature>
<keyword evidence="7" id="KW-1185">Reference proteome</keyword>
<evidence type="ECO:0000256" key="4">
    <source>
        <dbReference type="SAM" id="MobiDB-lite"/>
    </source>
</evidence>
<keyword evidence="3" id="KW-0539">Nucleus</keyword>
<keyword evidence="2" id="KW-0804">Transcription</keyword>
<feature type="non-terminal residue" evidence="6">
    <location>
        <position position="861"/>
    </location>
</feature>
<evidence type="ECO:0000256" key="1">
    <source>
        <dbReference type="ARBA" id="ARBA00023015"/>
    </source>
</evidence>
<dbReference type="OrthoDB" id="1938591at2759"/>
<organism evidence="6 7">
    <name type="scientific">Athelia psychrophila</name>
    <dbReference type="NCBI Taxonomy" id="1759441"/>
    <lineage>
        <taxon>Eukaryota</taxon>
        <taxon>Fungi</taxon>
        <taxon>Dikarya</taxon>
        <taxon>Basidiomycota</taxon>
        <taxon>Agaricomycotina</taxon>
        <taxon>Agaricomycetes</taxon>
        <taxon>Agaricomycetidae</taxon>
        <taxon>Atheliales</taxon>
        <taxon>Atheliaceae</taxon>
        <taxon>Athelia</taxon>
    </lineage>
</organism>
<proteinExistence type="predicted"/>
<dbReference type="GO" id="GO:0003677">
    <property type="term" value="F:DNA binding"/>
    <property type="evidence" value="ECO:0007669"/>
    <property type="project" value="InterPro"/>
</dbReference>